<dbReference type="STRING" id="83449.BON30_48185"/>
<evidence type="ECO:0000313" key="1">
    <source>
        <dbReference type="EMBL" id="OJH33519.1"/>
    </source>
</evidence>
<keyword evidence="2" id="KW-1185">Reference proteome</keyword>
<reference evidence="1 2" key="2">
    <citation type="submission" date="2016-12" db="EMBL/GenBank/DDBJ databases">
        <title>Draft Genome Sequence of Cystobacter ferrugineus Strain Cbfe23.</title>
        <authorList>
            <person name="Akbar S."/>
            <person name="Dowd S.E."/>
            <person name="Stevens D.C."/>
        </authorList>
    </citation>
    <scope>NUCLEOTIDE SEQUENCE [LARGE SCALE GENOMIC DNA]</scope>
    <source>
        <strain evidence="1 2">Cbfe23</strain>
    </source>
</reference>
<name>A0A1L9AU35_9BACT</name>
<evidence type="ECO:0000313" key="2">
    <source>
        <dbReference type="Proteomes" id="UP000182229"/>
    </source>
</evidence>
<proteinExistence type="predicted"/>
<dbReference type="NCBIfam" id="TIGR04042">
    <property type="entry name" value="MSMEG_0570_fam"/>
    <property type="match status" value="1"/>
</dbReference>
<reference evidence="2" key="1">
    <citation type="submission" date="2016-11" db="EMBL/GenBank/DDBJ databases">
        <authorList>
            <person name="Shukria A."/>
            <person name="Stevens D.C."/>
        </authorList>
    </citation>
    <scope>NUCLEOTIDE SEQUENCE [LARGE SCALE GENOMIC DNA]</scope>
    <source>
        <strain evidence="2">Cbfe23</strain>
    </source>
</reference>
<dbReference type="OrthoDB" id="195104at2"/>
<sequence length="100" mass="10987">MPAVNIKLRWPDGKVSTAYSPSTVVFEHFKAGHSYPLADFLSRAETAFNAASERVKQVHGFYCSSAMDSLDGLRLLARQYPARNARVEVLGLSTQGAEQV</sequence>
<dbReference type="InterPro" id="IPR023846">
    <property type="entry name" value="CHP04042_MSMEG0570"/>
</dbReference>
<dbReference type="AlphaFoldDB" id="A0A1L9AU35"/>
<protein>
    <submittedName>
        <fullName evidence="1">NAD/NADP transhydrogenase alpha subunit</fullName>
    </submittedName>
</protein>
<accession>A0A1L9AU35</accession>
<dbReference type="RefSeq" id="WP_071905418.1">
    <property type="nucleotide sequence ID" value="NZ_MPIN01000034.1"/>
</dbReference>
<dbReference type="EMBL" id="MPIN01000034">
    <property type="protein sequence ID" value="OJH33519.1"/>
    <property type="molecule type" value="Genomic_DNA"/>
</dbReference>
<comment type="caution">
    <text evidence="1">The sequence shown here is derived from an EMBL/GenBank/DDBJ whole genome shotgun (WGS) entry which is preliminary data.</text>
</comment>
<gene>
    <name evidence="1" type="ORF">BON30_48185</name>
</gene>
<dbReference type="Proteomes" id="UP000182229">
    <property type="component" value="Unassembled WGS sequence"/>
</dbReference>
<organism evidence="1 2">
    <name type="scientific">Cystobacter ferrugineus</name>
    <dbReference type="NCBI Taxonomy" id="83449"/>
    <lineage>
        <taxon>Bacteria</taxon>
        <taxon>Pseudomonadati</taxon>
        <taxon>Myxococcota</taxon>
        <taxon>Myxococcia</taxon>
        <taxon>Myxococcales</taxon>
        <taxon>Cystobacterineae</taxon>
        <taxon>Archangiaceae</taxon>
        <taxon>Cystobacter</taxon>
    </lineage>
</organism>